<name>A0A931G6G1_9MICC</name>
<evidence type="ECO:0000256" key="4">
    <source>
        <dbReference type="ARBA" id="ARBA00022679"/>
    </source>
</evidence>
<dbReference type="GO" id="GO:0009228">
    <property type="term" value="P:thiamine biosynthetic process"/>
    <property type="evidence" value="ECO:0007669"/>
    <property type="project" value="UniProtKB-UniRule"/>
</dbReference>
<accession>A0A931G6G1</accession>
<dbReference type="SMART" id="SM00861">
    <property type="entry name" value="Transket_pyr"/>
    <property type="match status" value="1"/>
</dbReference>
<organism evidence="13 14">
    <name type="scientific">Arthrobacter terrae</name>
    <dbReference type="NCBI Taxonomy" id="2935737"/>
    <lineage>
        <taxon>Bacteria</taxon>
        <taxon>Bacillati</taxon>
        <taxon>Actinomycetota</taxon>
        <taxon>Actinomycetes</taxon>
        <taxon>Micrococcales</taxon>
        <taxon>Micrococcaceae</taxon>
        <taxon>Arthrobacter</taxon>
    </lineage>
</organism>
<dbReference type="NCBIfam" id="TIGR00204">
    <property type="entry name" value="dxs"/>
    <property type="match status" value="1"/>
</dbReference>
<feature type="binding site" evidence="10">
    <location>
        <position position="265"/>
    </location>
    <ligand>
        <name>thiamine diphosphate</name>
        <dbReference type="ChEBI" id="CHEBI:58937"/>
    </ligand>
</feature>
<dbReference type="InterPro" id="IPR020826">
    <property type="entry name" value="Transketolase_BS"/>
</dbReference>
<evidence type="ECO:0000259" key="12">
    <source>
        <dbReference type="SMART" id="SM00861"/>
    </source>
</evidence>
<keyword evidence="8 10" id="KW-0786">Thiamine pyrophosphate</keyword>
<dbReference type="EMBL" id="JADNYM010000019">
    <property type="protein sequence ID" value="MBG0740620.1"/>
    <property type="molecule type" value="Genomic_DNA"/>
</dbReference>
<evidence type="ECO:0000256" key="7">
    <source>
        <dbReference type="ARBA" id="ARBA00022977"/>
    </source>
</evidence>
<evidence type="ECO:0000256" key="9">
    <source>
        <dbReference type="ARBA" id="ARBA00023229"/>
    </source>
</evidence>
<evidence type="ECO:0000256" key="6">
    <source>
        <dbReference type="ARBA" id="ARBA00022842"/>
    </source>
</evidence>
<evidence type="ECO:0000256" key="1">
    <source>
        <dbReference type="ARBA" id="ARBA00004980"/>
    </source>
</evidence>
<feature type="binding site" evidence="10">
    <location>
        <position position="174"/>
    </location>
    <ligand>
        <name>thiamine diphosphate</name>
        <dbReference type="ChEBI" id="CHEBI:58937"/>
    </ligand>
</feature>
<feature type="binding site" evidence="10">
    <location>
        <position position="145"/>
    </location>
    <ligand>
        <name>Mg(2+)</name>
        <dbReference type="ChEBI" id="CHEBI:18420"/>
    </ligand>
</feature>
<comment type="cofactor">
    <cofactor evidence="10">
        <name>thiamine diphosphate</name>
        <dbReference type="ChEBI" id="CHEBI:58937"/>
    </cofactor>
    <text evidence="10">Binds 1 thiamine pyrophosphate per subunit.</text>
</comment>
<feature type="compositionally biased region" description="Gly residues" evidence="11">
    <location>
        <begin position="633"/>
        <end position="658"/>
    </location>
</feature>
<gene>
    <name evidence="10" type="primary">dxs</name>
    <name evidence="13" type="ORF">IV500_14665</name>
</gene>
<dbReference type="Pfam" id="PF13292">
    <property type="entry name" value="DXP_synthase_N"/>
    <property type="match status" value="1"/>
</dbReference>
<evidence type="ECO:0000256" key="3">
    <source>
        <dbReference type="ARBA" id="ARBA00011738"/>
    </source>
</evidence>
<dbReference type="NCBIfam" id="NF003933">
    <property type="entry name" value="PRK05444.2-2"/>
    <property type="match status" value="1"/>
</dbReference>
<evidence type="ECO:0000256" key="8">
    <source>
        <dbReference type="ARBA" id="ARBA00023052"/>
    </source>
</evidence>
<sequence>MSILNDLSGPMDLSSFDNAQLSELGEEIRQFLIASVCSTGGHLGPNLGVVELTIALHRVFDSPLTPIVFDTGHQAYVHKLLTGRRAGFPSLRTAGGLSGYPSRAESVHDVIENSHASTALSYADGLSKAFEHAGSDRTVVAVVGDGALTGGLAWEALNNLGVSTRPVIVVLNDNGRSYAPTAGGLARHLKRLQDRSGYAAVVELLGGTAVPAAAGVDSIFTALGLDYLGPVDGHDIAAVESVLNEARGRRVPVVVHCLTSKGRGYAPAENDAVDKLHAVGIVDVATGRTPRSAHTTHTPVLTWTDAFADGLLSAGEVFPELVAISAAMLDPTGLQRFADRFPDRCFDVGIAEQHAITSAAGLAMGGAHPVVALYATFANRAFDQLLLDVGLHRLPVTLCLDRAGITGPDGPSHHGIWDLSMLASIPGMRVAAPRDAQSLAEELHEAVGYADGPTALRYPKSALGPPIRAVQQWDGMDVLRTADQATVLIVAVGSTAQAALAAAGTLAEGGVECTVVDPRWVLPVNPSIVDLADRHLLVVTVEDGIRSGGVGSHVRHALSAAGTSVPVTNVALPTEYVPHGSRAELLAHYGLDAAGITGAVLAAVRGINSGASGPVRAGLGMSGLDAAERSGSGVSGSGLSGRGLGAAARDGGGTGGGTRNSPALRPLQRSQRTR</sequence>
<dbReference type="Pfam" id="PF02780">
    <property type="entry name" value="Transketolase_C"/>
    <property type="match status" value="1"/>
</dbReference>
<comment type="cofactor">
    <cofactor evidence="10">
        <name>Mg(2+)</name>
        <dbReference type="ChEBI" id="CHEBI:18420"/>
    </cofactor>
    <text evidence="10">Binds 1 Mg(2+) ion per subunit.</text>
</comment>
<reference evidence="13 14" key="1">
    <citation type="submission" date="2020-11" db="EMBL/GenBank/DDBJ databases">
        <title>Arthrobacter antarcticus sp. nov., isolated from Antarctic Soil.</title>
        <authorList>
            <person name="Li J."/>
        </authorList>
    </citation>
    <scope>NUCLEOTIDE SEQUENCE [LARGE SCALE GENOMIC DNA]</scope>
    <source>
        <strain evidence="13 14">Z1-20</strain>
    </source>
</reference>
<feature type="binding site" evidence="10">
    <location>
        <position position="174"/>
    </location>
    <ligand>
        <name>Mg(2+)</name>
        <dbReference type="ChEBI" id="CHEBI:18420"/>
    </ligand>
</feature>
<keyword evidence="14" id="KW-1185">Reference proteome</keyword>
<dbReference type="SUPFAM" id="SSF52518">
    <property type="entry name" value="Thiamin diphosphate-binding fold (THDP-binding)"/>
    <property type="match status" value="1"/>
</dbReference>
<dbReference type="EC" id="2.2.1.7" evidence="10"/>
<comment type="similarity">
    <text evidence="2 10">Belongs to the transketolase family. DXPS subfamily.</text>
</comment>
<keyword evidence="7 10" id="KW-0784">Thiamine biosynthesis</keyword>
<dbReference type="PANTHER" id="PTHR43322">
    <property type="entry name" value="1-D-DEOXYXYLULOSE 5-PHOSPHATE SYNTHASE-RELATED"/>
    <property type="match status" value="1"/>
</dbReference>
<dbReference type="GO" id="GO:0000287">
    <property type="term" value="F:magnesium ion binding"/>
    <property type="evidence" value="ECO:0007669"/>
    <property type="project" value="UniProtKB-UniRule"/>
</dbReference>
<evidence type="ECO:0000313" key="13">
    <source>
        <dbReference type="EMBL" id="MBG0740620.1"/>
    </source>
</evidence>
<keyword evidence="9 10" id="KW-0414">Isoprene biosynthesis</keyword>
<dbReference type="GO" id="GO:0016114">
    <property type="term" value="P:terpenoid biosynthetic process"/>
    <property type="evidence" value="ECO:0007669"/>
    <property type="project" value="UniProtKB-UniRule"/>
</dbReference>
<feature type="binding site" evidence="10">
    <location>
        <begin position="146"/>
        <end position="147"/>
    </location>
    <ligand>
        <name>thiamine diphosphate</name>
        <dbReference type="ChEBI" id="CHEBI:58937"/>
    </ligand>
</feature>
<keyword evidence="4 10" id="KW-0808">Transferase</keyword>
<evidence type="ECO:0000313" key="14">
    <source>
        <dbReference type="Proteomes" id="UP000655366"/>
    </source>
</evidence>
<dbReference type="Proteomes" id="UP000655366">
    <property type="component" value="Unassembled WGS sequence"/>
</dbReference>
<dbReference type="GO" id="GO:0030976">
    <property type="term" value="F:thiamine pyrophosphate binding"/>
    <property type="evidence" value="ECO:0007669"/>
    <property type="project" value="UniProtKB-UniRule"/>
</dbReference>
<dbReference type="PANTHER" id="PTHR43322:SF5">
    <property type="entry name" value="1-DEOXY-D-XYLULOSE-5-PHOSPHATE SYNTHASE, CHLOROPLASTIC"/>
    <property type="match status" value="1"/>
</dbReference>
<feature type="region of interest" description="Disordered" evidence="11">
    <location>
        <begin position="630"/>
        <end position="674"/>
    </location>
</feature>
<feature type="domain" description="Transketolase-like pyrimidine-binding" evidence="12">
    <location>
        <begin position="301"/>
        <end position="466"/>
    </location>
</feature>
<dbReference type="InterPro" id="IPR029061">
    <property type="entry name" value="THDP-binding"/>
</dbReference>
<proteinExistence type="inferred from homology"/>
<dbReference type="GO" id="GO:0005829">
    <property type="term" value="C:cytosol"/>
    <property type="evidence" value="ECO:0007669"/>
    <property type="project" value="TreeGrafter"/>
</dbReference>
<comment type="function">
    <text evidence="10">Catalyzes the acyloin condensation reaction between C atoms 2 and 3 of pyruvate and glyceraldehyde 3-phosphate to yield 1-deoxy-D-xylulose-5-phosphate (DXP).</text>
</comment>
<evidence type="ECO:0000256" key="10">
    <source>
        <dbReference type="HAMAP-Rule" id="MF_00315"/>
    </source>
</evidence>
<dbReference type="PROSITE" id="PS00802">
    <property type="entry name" value="TRANSKETOLASE_2"/>
    <property type="match status" value="1"/>
</dbReference>
<feature type="binding site" evidence="10">
    <location>
        <position position="352"/>
    </location>
    <ligand>
        <name>thiamine diphosphate</name>
        <dbReference type="ChEBI" id="CHEBI:58937"/>
    </ligand>
</feature>
<evidence type="ECO:0000256" key="2">
    <source>
        <dbReference type="ARBA" id="ARBA00011081"/>
    </source>
</evidence>
<dbReference type="CDD" id="cd02007">
    <property type="entry name" value="TPP_DXS"/>
    <property type="match status" value="1"/>
</dbReference>
<comment type="pathway">
    <text evidence="1 10">Metabolic intermediate biosynthesis; 1-deoxy-D-xylulose 5-phosphate biosynthesis; 1-deoxy-D-xylulose 5-phosphate from D-glyceraldehyde 3-phosphate and pyruvate: step 1/1.</text>
</comment>
<dbReference type="Gene3D" id="3.40.50.920">
    <property type="match status" value="1"/>
</dbReference>
<dbReference type="Gene3D" id="3.40.50.970">
    <property type="match status" value="2"/>
</dbReference>
<dbReference type="InterPro" id="IPR009014">
    <property type="entry name" value="Transketo_C/PFOR_II"/>
</dbReference>
<dbReference type="InterPro" id="IPR033248">
    <property type="entry name" value="Transketolase_C"/>
</dbReference>
<dbReference type="Pfam" id="PF02779">
    <property type="entry name" value="Transket_pyr"/>
    <property type="match status" value="1"/>
</dbReference>
<dbReference type="RefSeq" id="WP_196397558.1">
    <property type="nucleotide sequence ID" value="NZ_JADNYM010000019.1"/>
</dbReference>
<comment type="subunit">
    <text evidence="3 10">Homodimer.</text>
</comment>
<evidence type="ECO:0000256" key="11">
    <source>
        <dbReference type="SAM" id="MobiDB-lite"/>
    </source>
</evidence>
<keyword evidence="5 10" id="KW-0479">Metal-binding</keyword>
<evidence type="ECO:0000256" key="5">
    <source>
        <dbReference type="ARBA" id="ARBA00022723"/>
    </source>
</evidence>
<dbReference type="InterPro" id="IPR005475">
    <property type="entry name" value="Transketolase-like_Pyr-bd"/>
</dbReference>
<dbReference type="GO" id="GO:0019288">
    <property type="term" value="P:isopentenyl diphosphate biosynthetic process, methylerythritol 4-phosphate pathway"/>
    <property type="evidence" value="ECO:0007669"/>
    <property type="project" value="TreeGrafter"/>
</dbReference>
<dbReference type="HAMAP" id="MF_00315">
    <property type="entry name" value="DXP_synth"/>
    <property type="match status" value="1"/>
</dbReference>
<dbReference type="SUPFAM" id="SSF52922">
    <property type="entry name" value="TK C-terminal domain-like"/>
    <property type="match status" value="1"/>
</dbReference>
<protein>
    <recommendedName>
        <fullName evidence="10">1-deoxy-D-xylulose-5-phosphate synthase</fullName>
        <ecNumber evidence="10">2.2.1.7</ecNumber>
    </recommendedName>
    <alternativeName>
        <fullName evidence="10">1-deoxyxylulose-5-phosphate synthase</fullName>
        <shortName evidence="10">DXP synthase</shortName>
        <shortName evidence="10">DXPS</shortName>
    </alternativeName>
</protein>
<keyword evidence="6 10" id="KW-0460">Magnesium</keyword>
<dbReference type="CDD" id="cd07033">
    <property type="entry name" value="TPP_PYR_DXS_TK_like"/>
    <property type="match status" value="1"/>
</dbReference>
<dbReference type="AlphaFoldDB" id="A0A931G6G1"/>
<feature type="binding site" evidence="10">
    <location>
        <position position="73"/>
    </location>
    <ligand>
        <name>thiamine diphosphate</name>
        <dbReference type="ChEBI" id="CHEBI:58937"/>
    </ligand>
</feature>
<dbReference type="InterPro" id="IPR005477">
    <property type="entry name" value="Dxylulose-5-P_synthase"/>
</dbReference>
<comment type="catalytic activity">
    <reaction evidence="10">
        <text>D-glyceraldehyde 3-phosphate + pyruvate + H(+) = 1-deoxy-D-xylulose 5-phosphate + CO2</text>
        <dbReference type="Rhea" id="RHEA:12605"/>
        <dbReference type="ChEBI" id="CHEBI:15361"/>
        <dbReference type="ChEBI" id="CHEBI:15378"/>
        <dbReference type="ChEBI" id="CHEBI:16526"/>
        <dbReference type="ChEBI" id="CHEBI:57792"/>
        <dbReference type="ChEBI" id="CHEBI:59776"/>
        <dbReference type="EC" id="2.2.1.7"/>
    </reaction>
</comment>
<feature type="binding site" evidence="10">
    <location>
        <begin position="114"/>
        <end position="116"/>
    </location>
    <ligand>
        <name>thiamine diphosphate</name>
        <dbReference type="ChEBI" id="CHEBI:58937"/>
    </ligand>
</feature>
<comment type="caution">
    <text evidence="13">The sequence shown here is derived from an EMBL/GenBank/DDBJ whole genome shotgun (WGS) entry which is preliminary data.</text>
</comment>
<dbReference type="GO" id="GO:0008661">
    <property type="term" value="F:1-deoxy-D-xylulose-5-phosphate synthase activity"/>
    <property type="evidence" value="ECO:0007669"/>
    <property type="project" value="UniProtKB-UniRule"/>
</dbReference>